<accession>U4KQZ9</accession>
<proteinExistence type="predicted"/>
<reference evidence="2 3" key="1">
    <citation type="journal article" date="2013" name="J. Mol. Microbiol. Biotechnol.">
        <title>Analysis of the Complete Genomes of Acholeplasma brassicae , A. palmae and A. laidlawii and Their Comparison to the Obligate Parasites from ' Candidatus Phytoplasma'.</title>
        <authorList>
            <person name="Kube M."/>
            <person name="Siewert C."/>
            <person name="Migdoll A.M."/>
            <person name="Duduk B."/>
            <person name="Holz S."/>
            <person name="Rabus R."/>
            <person name="Seemuller E."/>
            <person name="Mitrovic J."/>
            <person name="Muller I."/>
            <person name="Buttner C."/>
            <person name="Reinhardt R."/>
        </authorList>
    </citation>
    <scope>NUCLEOTIDE SEQUENCE [LARGE SCALE GENOMIC DNA]</scope>
    <source>
        <strain evidence="2 3">J233</strain>
    </source>
</reference>
<dbReference type="InterPro" id="IPR047928">
    <property type="entry name" value="Perm_prefix_1"/>
</dbReference>
<name>U4KQZ9_ALTPJ</name>
<protein>
    <submittedName>
        <fullName evidence="2">Uncharacterized protein</fullName>
    </submittedName>
</protein>
<keyword evidence="3" id="KW-1185">Reference proteome</keyword>
<feature type="transmembrane region" description="Helical" evidence="1">
    <location>
        <begin position="130"/>
        <end position="151"/>
    </location>
</feature>
<keyword evidence="1" id="KW-0812">Transmembrane</keyword>
<feature type="transmembrane region" description="Helical" evidence="1">
    <location>
        <begin position="266"/>
        <end position="285"/>
    </location>
</feature>
<keyword evidence="1" id="KW-1133">Transmembrane helix</keyword>
<sequence>MNQTLKSFIDNLFIGIDSDEVLKIKEGLYQSTEEKYEDLLSEGLTENEAIGKVIAEFGDLKEILTELNIDNKVLNDKETKVIIKTEFERKYKSIKIAALLIGIATFLILTVVGVVATISELKEFSLKDLTQILVLIIGIIPSIGMYIYAGIKLESEKKQKNVLYVLAENTKEIVKKEVLDHKKKFVMAIISGVSLCLIGVVLFILGSGELENIFAERSIFYLLGFMLIGLAVFLFIYFGTVKEFLDDIENPSKIKGDKKDSMAEKVSGAIFIFATIIYLMSGFIYKAWGTMWIVYPISGLIVGIIHIFLGEEKE</sequence>
<feature type="transmembrane region" description="Helical" evidence="1">
    <location>
        <begin position="96"/>
        <end position="118"/>
    </location>
</feature>
<dbReference type="OrthoDB" id="9815852at2"/>
<dbReference type="STRING" id="1318466.BN85401640"/>
<feature type="transmembrane region" description="Helical" evidence="1">
    <location>
        <begin position="185"/>
        <end position="207"/>
    </location>
</feature>
<gene>
    <name evidence="2" type="ORF">BN85401640</name>
</gene>
<organism evidence="2 3">
    <name type="scientific">Alteracholeplasma palmae (strain ATCC 49389 / J233)</name>
    <name type="common">Acholeplasma palmae</name>
    <dbReference type="NCBI Taxonomy" id="1318466"/>
    <lineage>
        <taxon>Bacteria</taxon>
        <taxon>Bacillati</taxon>
        <taxon>Mycoplasmatota</taxon>
        <taxon>Mollicutes</taxon>
        <taxon>Acholeplasmatales</taxon>
        <taxon>Acholeplasmataceae</taxon>
        <taxon>Acholeplasma</taxon>
    </lineage>
</organism>
<dbReference type="HOGENOM" id="CLU_060318_2_0_14"/>
<dbReference type="NCBIfam" id="NF038403">
    <property type="entry name" value="perm_prefix_1"/>
    <property type="match status" value="1"/>
</dbReference>
<evidence type="ECO:0000256" key="1">
    <source>
        <dbReference type="SAM" id="Phobius"/>
    </source>
</evidence>
<feature type="transmembrane region" description="Helical" evidence="1">
    <location>
        <begin position="219"/>
        <end position="245"/>
    </location>
</feature>
<feature type="transmembrane region" description="Helical" evidence="1">
    <location>
        <begin position="291"/>
        <end position="309"/>
    </location>
</feature>
<dbReference type="EMBL" id="FO681347">
    <property type="protein sequence ID" value="CCV63741.1"/>
    <property type="molecule type" value="Genomic_DNA"/>
</dbReference>
<evidence type="ECO:0000313" key="2">
    <source>
        <dbReference type="EMBL" id="CCV63741.1"/>
    </source>
</evidence>
<keyword evidence="1" id="KW-0472">Membrane</keyword>
<dbReference type="KEGG" id="apal:BN85401640"/>
<dbReference type="Proteomes" id="UP000032740">
    <property type="component" value="Chromosome"/>
</dbReference>
<evidence type="ECO:0000313" key="3">
    <source>
        <dbReference type="Proteomes" id="UP000032740"/>
    </source>
</evidence>
<dbReference type="AlphaFoldDB" id="U4KQZ9"/>
<dbReference type="RefSeq" id="WP_026654827.1">
    <property type="nucleotide sequence ID" value="NC_022538.1"/>
</dbReference>